<protein>
    <submittedName>
        <fullName evidence="2">Putative 8.9 kDa protein</fullName>
    </submittedName>
</protein>
<organism evidence="2">
    <name type="scientific">Ixodes ricinus</name>
    <name type="common">Common tick</name>
    <name type="synonym">Acarus ricinus</name>
    <dbReference type="NCBI Taxonomy" id="34613"/>
    <lineage>
        <taxon>Eukaryota</taxon>
        <taxon>Metazoa</taxon>
        <taxon>Ecdysozoa</taxon>
        <taxon>Arthropoda</taxon>
        <taxon>Chelicerata</taxon>
        <taxon>Arachnida</taxon>
        <taxon>Acari</taxon>
        <taxon>Parasitiformes</taxon>
        <taxon>Ixodida</taxon>
        <taxon>Ixodoidea</taxon>
        <taxon>Ixodidae</taxon>
        <taxon>Ixodinae</taxon>
        <taxon>Ixodes</taxon>
    </lineage>
</organism>
<reference evidence="2" key="1">
    <citation type="submission" date="2012-12" db="EMBL/GenBank/DDBJ databases">
        <title>Identification and characterization of a phenylalanine ammonia-lyase gene family in Isatis indigotica Fort.</title>
        <authorList>
            <person name="Liu Q."/>
            <person name="Chen J."/>
            <person name="Zhou X."/>
            <person name="Di P."/>
            <person name="Xiao Y."/>
            <person name="Xuan H."/>
            <person name="Zhang L."/>
            <person name="Chen W."/>
        </authorList>
    </citation>
    <scope>NUCLEOTIDE SEQUENCE</scope>
    <source>
        <tissue evidence="2">Salivary gland</tissue>
    </source>
</reference>
<accession>A0A0K8RLX6</accession>
<sequence>MQFPAVLLCGVLALAAVWNLSNAHIGEVFVTVQDGKCLYENVTLEDGQAYHSEHPCQIWLCSDVQETN</sequence>
<dbReference type="AlphaFoldDB" id="A0A0K8RLX6"/>
<name>A0A0K8RLX6_IXORI</name>
<feature type="signal peptide" evidence="1">
    <location>
        <begin position="1"/>
        <end position="23"/>
    </location>
</feature>
<proteinExistence type="evidence at transcript level"/>
<evidence type="ECO:0000313" key="2">
    <source>
        <dbReference type="EMBL" id="JAA71539.1"/>
    </source>
</evidence>
<evidence type="ECO:0000256" key="1">
    <source>
        <dbReference type="SAM" id="SignalP"/>
    </source>
</evidence>
<dbReference type="EMBL" id="GADI01002269">
    <property type="protein sequence ID" value="JAA71539.1"/>
    <property type="molecule type" value="mRNA"/>
</dbReference>
<keyword evidence="1" id="KW-0732">Signal</keyword>
<feature type="chain" id="PRO_5005518623" evidence="1">
    <location>
        <begin position="24"/>
        <end position="68"/>
    </location>
</feature>